<accession>A0A3R8PGD5</accession>
<feature type="transmembrane region" description="Helical" evidence="9">
    <location>
        <begin position="120"/>
        <end position="141"/>
    </location>
</feature>
<protein>
    <recommendedName>
        <fullName evidence="12">DUF2029 domain-containing protein</fullName>
    </recommendedName>
</protein>
<dbReference type="EMBL" id="PQNK01000012">
    <property type="protein sequence ID" value="RRO86151.1"/>
    <property type="molecule type" value="Genomic_DNA"/>
</dbReference>
<feature type="transmembrane region" description="Helical" evidence="9">
    <location>
        <begin position="374"/>
        <end position="393"/>
    </location>
</feature>
<keyword evidence="4 9" id="KW-0812">Transmembrane</keyword>
<evidence type="ECO:0000256" key="2">
    <source>
        <dbReference type="ARBA" id="ARBA00022475"/>
    </source>
</evidence>
<sequence length="466" mass="48403">MREAPATLTATRGAGRAAGPAPAAGTARAPRRAAAVVAVVMAVGVVLLVRGTLDALTFAHTTDLLDLGVFTDAGAALARGRDIYGAGFPSRTGYRFIYPPFAAGLFVALTWLPQDLCETAWTAATVVAVWGIVVMGLGALVPRWRTGPRRHRLWLAGAGLTGYALLLEPVQMTLLYGQINVFLFLLVTADVLGYVPARLRGTAVGVAAGVKITPAAYALYFLATRQWGNLLRSLAGFLGTVVVGFLLRPADSVYFWTTEAFDTGRAGTFWAPPNLALTGVLTRAGVDPAAVRDIMVPGLALFAVLAFVAVRALTDRGGAARGGSVTALTVLLLAVSLSAPVAVTHHWAGVVIVVPLVATLGHRVLAGTAGRSQVVLLVAGLALYVVNVSPGTLSSATYQVPLNHRYLVFPPSGPWGAGELGVGRFLVGGSPSLVAVVVFAVVVVVALSRGRRDRAVRGPGEAVVRR</sequence>
<gene>
    <name evidence="10" type="ORF">CXF48_07895</name>
</gene>
<evidence type="ECO:0000256" key="3">
    <source>
        <dbReference type="ARBA" id="ARBA00022679"/>
    </source>
</evidence>
<evidence type="ECO:0000313" key="10">
    <source>
        <dbReference type="EMBL" id="RRO86151.1"/>
    </source>
</evidence>
<comment type="similarity">
    <text evidence="7">Belongs to the glycosyltransferase 87 family.</text>
</comment>
<evidence type="ECO:0000256" key="1">
    <source>
        <dbReference type="ARBA" id="ARBA00004651"/>
    </source>
</evidence>
<comment type="caution">
    <text evidence="10">The sequence shown here is derived from an EMBL/GenBank/DDBJ whole genome shotgun (WGS) entry which is preliminary data.</text>
</comment>
<keyword evidence="2" id="KW-1003">Cell membrane</keyword>
<comment type="subcellular location">
    <subcellularLocation>
        <location evidence="1">Cell membrane</location>
        <topology evidence="1">Multi-pass membrane protein</topology>
    </subcellularLocation>
</comment>
<dbReference type="RefSeq" id="WP_125207262.1">
    <property type="nucleotide sequence ID" value="NZ_JAPJOD010000130.1"/>
</dbReference>
<feature type="transmembrane region" description="Helical" evidence="9">
    <location>
        <begin position="153"/>
        <end position="179"/>
    </location>
</feature>
<feature type="region of interest" description="Disordered" evidence="8">
    <location>
        <begin position="1"/>
        <end position="24"/>
    </location>
</feature>
<feature type="transmembrane region" description="Helical" evidence="9">
    <location>
        <begin position="33"/>
        <end position="53"/>
    </location>
</feature>
<dbReference type="InterPro" id="IPR018584">
    <property type="entry name" value="GT87"/>
</dbReference>
<evidence type="ECO:0000256" key="8">
    <source>
        <dbReference type="SAM" id="MobiDB-lite"/>
    </source>
</evidence>
<dbReference type="GO" id="GO:0016758">
    <property type="term" value="F:hexosyltransferase activity"/>
    <property type="evidence" value="ECO:0007669"/>
    <property type="project" value="InterPro"/>
</dbReference>
<dbReference type="GO" id="GO:0005886">
    <property type="term" value="C:plasma membrane"/>
    <property type="evidence" value="ECO:0007669"/>
    <property type="project" value="UniProtKB-SubCell"/>
</dbReference>
<feature type="transmembrane region" description="Helical" evidence="9">
    <location>
        <begin position="230"/>
        <end position="247"/>
    </location>
</feature>
<reference evidence="10 11" key="1">
    <citation type="submission" date="2018-01" db="EMBL/GenBank/DDBJ databases">
        <title>Twenty Corynebacterium bovis Genomes.</title>
        <authorList>
            <person name="Gulvik C.A."/>
        </authorList>
    </citation>
    <scope>NUCLEOTIDE SEQUENCE [LARGE SCALE GENOMIC DNA]</scope>
    <source>
        <strain evidence="10 11">F6900</strain>
    </source>
</reference>
<dbReference type="Pfam" id="PF09594">
    <property type="entry name" value="GT87"/>
    <property type="match status" value="1"/>
</dbReference>
<evidence type="ECO:0000256" key="5">
    <source>
        <dbReference type="ARBA" id="ARBA00022989"/>
    </source>
</evidence>
<feature type="transmembrane region" description="Helical" evidence="9">
    <location>
        <begin position="294"/>
        <end position="313"/>
    </location>
</feature>
<name>A0A3R8PGD5_9CORY</name>
<evidence type="ECO:0000256" key="4">
    <source>
        <dbReference type="ARBA" id="ARBA00022692"/>
    </source>
</evidence>
<evidence type="ECO:0008006" key="12">
    <source>
        <dbReference type="Google" id="ProtNLM"/>
    </source>
</evidence>
<evidence type="ECO:0000256" key="9">
    <source>
        <dbReference type="SAM" id="Phobius"/>
    </source>
</evidence>
<dbReference type="Proteomes" id="UP000276526">
    <property type="component" value="Unassembled WGS sequence"/>
</dbReference>
<dbReference type="AlphaFoldDB" id="A0A3R8PGD5"/>
<organism evidence="10 11">
    <name type="scientific">Corynebacterium bovis</name>
    <dbReference type="NCBI Taxonomy" id="36808"/>
    <lineage>
        <taxon>Bacteria</taxon>
        <taxon>Bacillati</taxon>
        <taxon>Actinomycetota</taxon>
        <taxon>Actinomycetes</taxon>
        <taxon>Mycobacteriales</taxon>
        <taxon>Corynebacteriaceae</taxon>
        <taxon>Corynebacterium</taxon>
    </lineage>
</organism>
<keyword evidence="3" id="KW-0808">Transferase</keyword>
<evidence type="ECO:0000313" key="11">
    <source>
        <dbReference type="Proteomes" id="UP000276526"/>
    </source>
</evidence>
<proteinExistence type="inferred from homology"/>
<evidence type="ECO:0000256" key="6">
    <source>
        <dbReference type="ARBA" id="ARBA00023136"/>
    </source>
</evidence>
<feature type="transmembrane region" description="Helical" evidence="9">
    <location>
        <begin position="199"/>
        <end position="223"/>
    </location>
</feature>
<feature type="transmembrane region" description="Helical" evidence="9">
    <location>
        <begin position="425"/>
        <end position="447"/>
    </location>
</feature>
<feature type="transmembrane region" description="Helical" evidence="9">
    <location>
        <begin position="347"/>
        <end position="365"/>
    </location>
</feature>
<keyword evidence="6 9" id="KW-0472">Membrane</keyword>
<keyword evidence="5 9" id="KW-1133">Transmembrane helix</keyword>
<evidence type="ECO:0000256" key="7">
    <source>
        <dbReference type="ARBA" id="ARBA00024033"/>
    </source>
</evidence>
<feature type="transmembrane region" description="Helical" evidence="9">
    <location>
        <begin position="325"/>
        <end position="341"/>
    </location>
</feature>